<feature type="compositionally biased region" description="Basic and acidic residues" evidence="1">
    <location>
        <begin position="41"/>
        <end position="65"/>
    </location>
</feature>
<dbReference type="Proteomes" id="UP001497453">
    <property type="component" value="Chromosome 1"/>
</dbReference>
<gene>
    <name evidence="2" type="ORF">GFSPODELE1_LOCUS637</name>
</gene>
<accession>A0ABP1CM59</accession>
<evidence type="ECO:0000313" key="3">
    <source>
        <dbReference type="Proteomes" id="UP001497453"/>
    </source>
</evidence>
<organism evidence="2 3">
    <name type="scientific">Somion occarium</name>
    <dbReference type="NCBI Taxonomy" id="3059160"/>
    <lineage>
        <taxon>Eukaryota</taxon>
        <taxon>Fungi</taxon>
        <taxon>Dikarya</taxon>
        <taxon>Basidiomycota</taxon>
        <taxon>Agaricomycotina</taxon>
        <taxon>Agaricomycetes</taxon>
        <taxon>Polyporales</taxon>
        <taxon>Cerrenaceae</taxon>
        <taxon>Somion</taxon>
    </lineage>
</organism>
<sequence>MDDLEPERISSPPPVYELMPSHGSISIDQGFDQVPTVTTNHHEVAHSSLRLPDDRSSGFASHREPSIFSDVQSLATSSISPMSSPPNGMVSPSPTRSTHRYSNASAGSRSIRADATYTFQPTGFNCMDLVASHPLSGPSSAVYHVDISFNCFNPTSFITAVRRGGLREGEFVAKFEMGISTDRARLQFHDYQECDTEQIFYPYRNVGSNLSERWCWKRSPLHLQWDSLQDHTGYFCCKDPSRNPSKTSLATLVHNGQSTSTALWVSAAGHEIFDDIFISALLVERKRLSPRKGTKNEQLFNHKSHGDS</sequence>
<name>A0ABP1CM59_9APHY</name>
<evidence type="ECO:0000313" key="2">
    <source>
        <dbReference type="EMBL" id="CAL1695202.1"/>
    </source>
</evidence>
<keyword evidence="3" id="KW-1185">Reference proteome</keyword>
<feature type="region of interest" description="Disordered" evidence="1">
    <location>
        <begin position="41"/>
        <end position="107"/>
    </location>
</feature>
<evidence type="ECO:0000256" key="1">
    <source>
        <dbReference type="SAM" id="MobiDB-lite"/>
    </source>
</evidence>
<reference evidence="3" key="1">
    <citation type="submission" date="2024-04" db="EMBL/GenBank/DDBJ databases">
        <authorList>
            <person name="Shaw F."/>
            <person name="Minotto A."/>
        </authorList>
    </citation>
    <scope>NUCLEOTIDE SEQUENCE [LARGE SCALE GENOMIC DNA]</scope>
</reference>
<protein>
    <submittedName>
        <fullName evidence="2">Uncharacterized protein</fullName>
    </submittedName>
</protein>
<proteinExistence type="predicted"/>
<dbReference type="EMBL" id="OZ037944">
    <property type="protein sequence ID" value="CAL1695202.1"/>
    <property type="molecule type" value="Genomic_DNA"/>
</dbReference>
<feature type="compositionally biased region" description="Polar residues" evidence="1">
    <location>
        <begin position="69"/>
        <end position="107"/>
    </location>
</feature>